<dbReference type="Proteomes" id="UP001151760">
    <property type="component" value="Unassembled WGS sequence"/>
</dbReference>
<protein>
    <submittedName>
        <fullName evidence="2">Uncharacterized protein</fullName>
    </submittedName>
</protein>
<accession>A0ABQ5C380</accession>
<comment type="caution">
    <text evidence="2">The sequence shown here is derived from an EMBL/GenBank/DDBJ whole genome shotgun (WGS) entry which is preliminary data.</text>
</comment>
<evidence type="ECO:0000313" key="2">
    <source>
        <dbReference type="EMBL" id="GJT20431.1"/>
    </source>
</evidence>
<name>A0ABQ5C380_9ASTR</name>
<dbReference type="EMBL" id="BQNB010013802">
    <property type="protein sequence ID" value="GJT20431.1"/>
    <property type="molecule type" value="Genomic_DNA"/>
</dbReference>
<evidence type="ECO:0000256" key="1">
    <source>
        <dbReference type="SAM" id="MobiDB-lite"/>
    </source>
</evidence>
<proteinExistence type="predicted"/>
<organism evidence="2 3">
    <name type="scientific">Tanacetum coccineum</name>
    <dbReference type="NCBI Taxonomy" id="301880"/>
    <lineage>
        <taxon>Eukaryota</taxon>
        <taxon>Viridiplantae</taxon>
        <taxon>Streptophyta</taxon>
        <taxon>Embryophyta</taxon>
        <taxon>Tracheophyta</taxon>
        <taxon>Spermatophyta</taxon>
        <taxon>Magnoliopsida</taxon>
        <taxon>eudicotyledons</taxon>
        <taxon>Gunneridae</taxon>
        <taxon>Pentapetalae</taxon>
        <taxon>asterids</taxon>
        <taxon>campanulids</taxon>
        <taxon>Asterales</taxon>
        <taxon>Asteraceae</taxon>
        <taxon>Asteroideae</taxon>
        <taxon>Anthemideae</taxon>
        <taxon>Anthemidinae</taxon>
        <taxon>Tanacetum</taxon>
    </lineage>
</organism>
<reference evidence="2" key="2">
    <citation type="submission" date="2022-01" db="EMBL/GenBank/DDBJ databases">
        <authorList>
            <person name="Yamashiro T."/>
            <person name="Shiraishi A."/>
            <person name="Satake H."/>
            <person name="Nakayama K."/>
        </authorList>
    </citation>
    <scope>NUCLEOTIDE SEQUENCE</scope>
</reference>
<reference evidence="2" key="1">
    <citation type="journal article" date="2022" name="Int. J. Mol. Sci.">
        <title>Draft Genome of Tanacetum Coccineum: Genomic Comparison of Closely Related Tanacetum-Family Plants.</title>
        <authorList>
            <person name="Yamashiro T."/>
            <person name="Shiraishi A."/>
            <person name="Nakayama K."/>
            <person name="Satake H."/>
        </authorList>
    </citation>
    <scope>NUCLEOTIDE SEQUENCE</scope>
</reference>
<evidence type="ECO:0000313" key="3">
    <source>
        <dbReference type="Proteomes" id="UP001151760"/>
    </source>
</evidence>
<feature type="compositionally biased region" description="Acidic residues" evidence="1">
    <location>
        <begin position="34"/>
        <end position="46"/>
    </location>
</feature>
<feature type="region of interest" description="Disordered" evidence="1">
    <location>
        <begin position="32"/>
        <end position="73"/>
    </location>
</feature>
<keyword evidence="3" id="KW-1185">Reference proteome</keyword>
<sequence>MWQTPIWMRFRRRTPRRIMLTTRLMEGMLMMSPLDDDDDTNDEDETFPLRRESGDTEAFETDKTAPTLVPSPRRHTARISTTISTITLVISTTLDSLTTTTTSTIITILTTTCTHIITITITTTTTTSSITVHTITSRPSTAAPRPTGGHRANYGFIGTMDAEIRRQRAEEVGYGIRDVWVDPTEAVEEVAPTTLEGVNARVAELAAVQEQDKLLATLGQVQALQARDQTHADDREGAGSSA</sequence>
<gene>
    <name evidence="2" type="ORF">Tco_0890368</name>
</gene>